<feature type="domain" description="RapA2 cadherin-like" evidence="2">
    <location>
        <begin position="1071"/>
        <end position="1151"/>
    </location>
</feature>
<dbReference type="EMBL" id="JABBFW010000002">
    <property type="protein sequence ID" value="NML14113.1"/>
    <property type="molecule type" value="Genomic_DNA"/>
</dbReference>
<feature type="non-terminal residue" evidence="3">
    <location>
        <position position="1162"/>
    </location>
</feature>
<reference evidence="3 4" key="1">
    <citation type="submission" date="2020-04" db="EMBL/GenBank/DDBJ databases">
        <title>Azohydromonas sp. isolated from soil.</title>
        <authorList>
            <person name="Dahal R.H."/>
        </authorList>
    </citation>
    <scope>NUCLEOTIDE SEQUENCE [LARGE SCALE GENOMIC DNA]</scope>
    <source>
        <strain evidence="3 4">G-1-1-14</strain>
    </source>
</reference>
<evidence type="ECO:0000313" key="4">
    <source>
        <dbReference type="Proteomes" id="UP000574067"/>
    </source>
</evidence>
<dbReference type="RefSeq" id="WP_169159027.1">
    <property type="nucleotide sequence ID" value="NZ_JABBFW010000002.1"/>
</dbReference>
<dbReference type="Pfam" id="PF17963">
    <property type="entry name" value="Big_9"/>
    <property type="match status" value="1"/>
</dbReference>
<keyword evidence="4" id="KW-1185">Reference proteome</keyword>
<feature type="domain" description="DUF4347" evidence="1">
    <location>
        <begin position="81"/>
        <end position="244"/>
    </location>
</feature>
<comment type="caution">
    <text evidence="3">The sequence shown here is derived from an EMBL/GenBank/DDBJ whole genome shotgun (WGS) entry which is preliminary data.</text>
</comment>
<gene>
    <name evidence="3" type="ORF">HHL10_03845</name>
</gene>
<evidence type="ECO:0000259" key="2">
    <source>
        <dbReference type="Pfam" id="PF17803"/>
    </source>
</evidence>
<evidence type="ECO:0000259" key="1">
    <source>
        <dbReference type="Pfam" id="PF14252"/>
    </source>
</evidence>
<sequence>MSEPTWNKKPLASALPRAWALEPRLMFDAAAVATAVEHAADAAARAVEARGAAAQEAHAQTAHDSAVAHAVDAAPAARREVVFVDSGITDYQALLRALPAGAEVVMLDAHRDGFAQMAQHLQGRQGLDAIHLISEGDRGAVHAGSTVLDLGTLSTHAADLQRIGAALGDNGDLLLYGCNVGEGVQGAALLDRVATLTRADIAASTDWSGNAARGADWELEARVGSVETAVAIDLQRVQGFGEVLGASSAITSAAYDATTGVLTVTGTNFTAGESIDVTKLTIKGQGSVTYALTSGSTATVLDGTTFRVTLGATDKTQIDKLFNKNGTTSLGNNPDNVSGLGTNAPVTYNIAAATGWAGAAVADLTGNVVNVSGLAAYTPLVFDSTIAGKFVTIAGSGTGKNNGDIMLYKDVVTGVDAVVTTVRPAGVAFTSDTDAFDSKTAPGAALKNFQPLINVSTAGSGITFKFDFYKSGTYTAPGTGTSATLYNVLLNSYDIDGAGTAGFQYQDFKGFTRYELSTGTQLTSEAQTDGSVRFQSKVTSNNSNLYNGDYRVRVYYDSMSSFEIKTGVAVGTGTAHFSLEFNVGPDWTTATNATESPVPRLSYSTTSFSEAAANNGSITATSTITLTNGTFSGSDGAVLSGVSFGNVPAGLTAVVTRVDSTHATLSFTGTATAHANANDLSNVTVTFGDAAFSTLSGGGTASSVTGATRNDLSIDFADPAASAPPVAGADSFTVNEDASNVSLDLLGNDTDADTPSLGLSIKSINGTTLTPGTAQNIAVTNGTVHVSAAGAVSFTPAANYNGTVSFSYVVTDGTSDATGAVTITVEPVNDAPTITAPASIAVTEDVTQVLSGISFADVDAASGSVSVTLNVNRGTLAATAGGSVAVSGSGTGSLTLTGTLAAINTFIANGVGYTTANNDASNATLSIGIDDGGNTGTGGNKTAAATVALNVTAVNDAPAVTAPASIAVTEDVAQVLTGISFADVDAASGTVSVTLSANRGTLAATAAGGVAVAGSGTGSLTLTGTLADINAFVAGGVSYTTASNDAANATLSIGIDDGGNTGSGGNKTAAATVALNVTAVNDAPVANDDAFTVAEDSAGTVLNLLGNDTDIDGGALRVSSINGTAITAGTAYTIAVTNGTVNVSTAGVVTFTPAANYSGTVS</sequence>
<protein>
    <submittedName>
        <fullName evidence="3">DUF4347 domain-containing protein</fullName>
    </submittedName>
</protein>
<organism evidence="3 4">
    <name type="scientific">Azohydromonas caseinilytica</name>
    <dbReference type="NCBI Taxonomy" id="2728836"/>
    <lineage>
        <taxon>Bacteria</taxon>
        <taxon>Pseudomonadati</taxon>
        <taxon>Pseudomonadota</taxon>
        <taxon>Betaproteobacteria</taxon>
        <taxon>Burkholderiales</taxon>
        <taxon>Sphaerotilaceae</taxon>
        <taxon>Azohydromonas</taxon>
    </lineage>
</organism>
<dbReference type="InterPro" id="IPR040853">
    <property type="entry name" value="RapA2_cadherin-like"/>
</dbReference>
<name>A0A848F6Z5_9BURK</name>
<dbReference type="AlphaFoldDB" id="A0A848F6Z5"/>
<dbReference type="Gene3D" id="2.60.40.2810">
    <property type="match status" value="1"/>
</dbReference>
<dbReference type="Pfam" id="PF14252">
    <property type="entry name" value="DUF4347"/>
    <property type="match status" value="1"/>
</dbReference>
<dbReference type="Proteomes" id="UP000574067">
    <property type="component" value="Unassembled WGS sequence"/>
</dbReference>
<accession>A0A848F6Z5</accession>
<dbReference type="Pfam" id="PF17803">
    <property type="entry name" value="Cadherin_4"/>
    <property type="match status" value="1"/>
</dbReference>
<dbReference type="InterPro" id="IPR025592">
    <property type="entry name" value="DUF4347"/>
</dbReference>
<proteinExistence type="predicted"/>
<evidence type="ECO:0000313" key="3">
    <source>
        <dbReference type="EMBL" id="NML14113.1"/>
    </source>
</evidence>